<dbReference type="SUPFAM" id="SSF56529">
    <property type="entry name" value="FAH"/>
    <property type="match status" value="1"/>
</dbReference>
<feature type="region of interest" description="Disordered" evidence="3">
    <location>
        <begin position="127"/>
        <end position="152"/>
    </location>
</feature>
<sequence length="320" mass="35137">MRIISHTENGRTQGGVALGEHVVELGSAVAHAGFAISDGEPLSVRVFLGRDYDRDAVLAAAVQLLEQGRARPLSELRLAPPVPDPDKILCIGLNYRDHAEEAGLALPSEPMVFAKFRNCLIGADDIPRPAEPASDAPTIRSRPSEPSSDSVCRTRACSPLIRTIRTQAPHLPRERGEQPLALRLVKAADPALHLDPADRYQRGDLRRTITRHRSQHLNDPRLLDESLLLRPGEHLGHRDGPGSDRGQQLTAGLARLGGLDHGHGPLLRSQREYRHGWLLAHRLSLATPCGRRGCRPPSWSTVKRCDSNPGSPYRSYSHAY</sequence>
<protein>
    <recommendedName>
        <fullName evidence="6">Fumarylacetoacetase-like C-terminal domain-containing protein</fullName>
    </recommendedName>
</protein>
<dbReference type="PANTHER" id="PTHR42796:SF4">
    <property type="entry name" value="FUMARYLACETOACETATE HYDROLASE DOMAIN-CONTAINING PROTEIN 2A"/>
    <property type="match status" value="1"/>
</dbReference>
<evidence type="ECO:0000256" key="2">
    <source>
        <dbReference type="ARBA" id="ARBA00022723"/>
    </source>
</evidence>
<evidence type="ECO:0000256" key="3">
    <source>
        <dbReference type="SAM" id="MobiDB-lite"/>
    </source>
</evidence>
<dbReference type="Gene3D" id="3.90.850.10">
    <property type="entry name" value="Fumarylacetoacetase-like, C-terminal domain"/>
    <property type="match status" value="1"/>
</dbReference>
<dbReference type="EMBL" id="JAMZEB010000001">
    <property type="protein sequence ID" value="MCP2353312.1"/>
    <property type="molecule type" value="Genomic_DNA"/>
</dbReference>
<gene>
    <name evidence="4" type="ORF">HD597_000332</name>
</gene>
<accession>A0A9X2G667</accession>
<comment type="caution">
    <text evidence="4">The sequence shown here is derived from an EMBL/GenBank/DDBJ whole genome shotgun (WGS) entry which is preliminary data.</text>
</comment>
<dbReference type="GO" id="GO:0046872">
    <property type="term" value="F:metal ion binding"/>
    <property type="evidence" value="ECO:0007669"/>
    <property type="project" value="UniProtKB-KW"/>
</dbReference>
<keyword evidence="5" id="KW-1185">Reference proteome</keyword>
<dbReference type="RefSeq" id="WP_253739783.1">
    <property type="nucleotide sequence ID" value="NZ_BAABKA010000046.1"/>
</dbReference>
<evidence type="ECO:0000256" key="1">
    <source>
        <dbReference type="ARBA" id="ARBA00010211"/>
    </source>
</evidence>
<keyword evidence="2" id="KW-0479">Metal-binding</keyword>
<organism evidence="4 5">
    <name type="scientific">Nonomuraea thailandensis</name>
    <dbReference type="NCBI Taxonomy" id="1188745"/>
    <lineage>
        <taxon>Bacteria</taxon>
        <taxon>Bacillati</taxon>
        <taxon>Actinomycetota</taxon>
        <taxon>Actinomycetes</taxon>
        <taxon>Streptosporangiales</taxon>
        <taxon>Streptosporangiaceae</taxon>
        <taxon>Nonomuraea</taxon>
    </lineage>
</organism>
<evidence type="ECO:0000313" key="5">
    <source>
        <dbReference type="Proteomes" id="UP001139648"/>
    </source>
</evidence>
<comment type="similarity">
    <text evidence="1">Belongs to the FAH family.</text>
</comment>
<feature type="region of interest" description="Disordered" evidence="3">
    <location>
        <begin position="292"/>
        <end position="320"/>
    </location>
</feature>
<dbReference type="PANTHER" id="PTHR42796">
    <property type="entry name" value="FUMARYLACETOACETATE HYDROLASE DOMAIN-CONTAINING PROTEIN 2A-RELATED"/>
    <property type="match status" value="1"/>
</dbReference>
<dbReference type="AlphaFoldDB" id="A0A9X2G667"/>
<evidence type="ECO:0008006" key="6">
    <source>
        <dbReference type="Google" id="ProtNLM"/>
    </source>
</evidence>
<dbReference type="InterPro" id="IPR036663">
    <property type="entry name" value="Fumarylacetoacetase_C_sf"/>
</dbReference>
<proteinExistence type="inferred from homology"/>
<dbReference type="GO" id="GO:0003824">
    <property type="term" value="F:catalytic activity"/>
    <property type="evidence" value="ECO:0007669"/>
    <property type="project" value="InterPro"/>
</dbReference>
<dbReference type="InterPro" id="IPR051121">
    <property type="entry name" value="FAH"/>
</dbReference>
<dbReference type="Proteomes" id="UP001139648">
    <property type="component" value="Unassembled WGS sequence"/>
</dbReference>
<evidence type="ECO:0000313" key="4">
    <source>
        <dbReference type="EMBL" id="MCP2353312.1"/>
    </source>
</evidence>
<reference evidence="4" key="1">
    <citation type="submission" date="2022-06" db="EMBL/GenBank/DDBJ databases">
        <title>Sequencing the genomes of 1000 actinobacteria strains.</title>
        <authorList>
            <person name="Klenk H.-P."/>
        </authorList>
    </citation>
    <scope>NUCLEOTIDE SEQUENCE</scope>
    <source>
        <strain evidence="4">DSM 46694</strain>
    </source>
</reference>
<name>A0A9X2G667_9ACTN</name>